<evidence type="ECO:0000259" key="5">
    <source>
        <dbReference type="Pfam" id="PF25989"/>
    </source>
</evidence>
<dbReference type="Pfam" id="PF25917">
    <property type="entry name" value="BSH_RND"/>
    <property type="match status" value="1"/>
</dbReference>
<dbReference type="InterPro" id="IPR058625">
    <property type="entry name" value="MdtA-like_BSH"/>
</dbReference>
<dbReference type="Gene3D" id="1.10.287.470">
    <property type="entry name" value="Helix hairpin bin"/>
    <property type="match status" value="1"/>
</dbReference>
<comment type="caution">
    <text evidence="6">The sequence shown here is derived from an EMBL/GenBank/DDBJ whole genome shotgun (WGS) entry which is preliminary data.</text>
</comment>
<feature type="domain" description="CusB-like beta-barrel" evidence="4">
    <location>
        <begin position="244"/>
        <end position="315"/>
    </location>
</feature>
<proteinExistence type="inferred from homology"/>
<feature type="domain" description="Multidrug resistance protein MdtA-like barrel-sandwich hybrid" evidence="3">
    <location>
        <begin position="76"/>
        <end position="222"/>
    </location>
</feature>
<dbReference type="SUPFAM" id="SSF111369">
    <property type="entry name" value="HlyD-like secretion proteins"/>
    <property type="match status" value="1"/>
</dbReference>
<accession>A0ABV8MLC2</accession>
<evidence type="ECO:0000256" key="1">
    <source>
        <dbReference type="ARBA" id="ARBA00009477"/>
    </source>
</evidence>
<dbReference type="NCBIfam" id="TIGR01730">
    <property type="entry name" value="RND_mfp"/>
    <property type="match status" value="1"/>
</dbReference>
<evidence type="ECO:0000259" key="4">
    <source>
        <dbReference type="Pfam" id="PF25954"/>
    </source>
</evidence>
<dbReference type="InterPro" id="IPR058637">
    <property type="entry name" value="YknX-like_C"/>
</dbReference>
<dbReference type="Gene3D" id="2.40.30.170">
    <property type="match status" value="1"/>
</dbReference>
<dbReference type="Gene3D" id="2.40.50.100">
    <property type="match status" value="1"/>
</dbReference>
<gene>
    <name evidence="6" type="ORF">ACFOW7_00645</name>
</gene>
<dbReference type="EMBL" id="JBHSBU010000001">
    <property type="protein sequence ID" value="MFC4157852.1"/>
    <property type="molecule type" value="Genomic_DNA"/>
</dbReference>
<comment type="similarity">
    <text evidence="1">Belongs to the membrane fusion protein (MFP) (TC 8.A.1) family.</text>
</comment>
<dbReference type="InterPro" id="IPR006143">
    <property type="entry name" value="RND_pump_MFP"/>
</dbReference>
<name>A0ABV8MLC2_9NEIS</name>
<evidence type="ECO:0000259" key="3">
    <source>
        <dbReference type="Pfam" id="PF25917"/>
    </source>
</evidence>
<reference evidence="7" key="1">
    <citation type="journal article" date="2019" name="Int. J. Syst. Evol. Microbiol.">
        <title>The Global Catalogue of Microorganisms (GCM) 10K type strain sequencing project: providing services to taxonomists for standard genome sequencing and annotation.</title>
        <authorList>
            <consortium name="The Broad Institute Genomics Platform"/>
            <consortium name="The Broad Institute Genome Sequencing Center for Infectious Disease"/>
            <person name="Wu L."/>
            <person name="Ma J."/>
        </authorList>
    </citation>
    <scope>NUCLEOTIDE SEQUENCE [LARGE SCALE GENOMIC DNA]</scope>
    <source>
        <strain evidence="7">LMG 29894</strain>
    </source>
</reference>
<dbReference type="PANTHER" id="PTHR30469:SF38">
    <property type="entry name" value="HLYD FAMILY SECRETION PROTEIN"/>
    <property type="match status" value="1"/>
</dbReference>
<evidence type="ECO:0000313" key="7">
    <source>
        <dbReference type="Proteomes" id="UP001595791"/>
    </source>
</evidence>
<dbReference type="Pfam" id="PF25954">
    <property type="entry name" value="Beta-barrel_RND_2"/>
    <property type="match status" value="1"/>
</dbReference>
<dbReference type="InterPro" id="IPR058792">
    <property type="entry name" value="Beta-barrel_RND_2"/>
</dbReference>
<keyword evidence="2" id="KW-0175">Coiled coil</keyword>
<dbReference type="PANTHER" id="PTHR30469">
    <property type="entry name" value="MULTIDRUG RESISTANCE PROTEIN MDTA"/>
    <property type="match status" value="1"/>
</dbReference>
<keyword evidence="7" id="KW-1185">Reference proteome</keyword>
<dbReference type="Proteomes" id="UP001595791">
    <property type="component" value="Unassembled WGS sequence"/>
</dbReference>
<dbReference type="Gene3D" id="2.40.420.20">
    <property type="match status" value="1"/>
</dbReference>
<dbReference type="Pfam" id="PF25989">
    <property type="entry name" value="YknX_C"/>
    <property type="match status" value="1"/>
</dbReference>
<dbReference type="RefSeq" id="WP_378159930.1">
    <property type="nucleotide sequence ID" value="NZ_JBHSBU010000001.1"/>
</dbReference>
<protein>
    <submittedName>
        <fullName evidence="6">Efflux RND transporter periplasmic adaptor subunit</fullName>
    </submittedName>
</protein>
<sequence length="394" mass="41923">MSPALDRLAIDRQALPRRRSKKPLFIVLALLAVAAVVAIGRTGRPIPVETVRVVQAWPSAGLSQLTATGYVVAQKKAAVASKATGRLEWLGVREGSAVKAGETLARLESADLAAQVAQAVANVEAARARLKQAEAEAIEAGRALRRSRELLAQGFLSAAAHDNAISRDAQARALIAAQQAAVRQAEALVTAARVALDNTVIRAPFAGVVLTKNADVGDVISPFNASADSKGAVITLADMATLEVEADVSETSLFKARLEQPCEIQLDALPELRLLGQVRSIVPSVDRAKATITFKIGFSERDPRVLPQMSAKVNFLERPLKADERRPRIAINPKTVQDSAVFVVENGIARRQPVELGAKLGDLVEVRRGLRLDQAIVLSPGELKDGAAVTEKKA</sequence>
<feature type="domain" description="YknX-like C-terminal permuted SH3-like" evidence="5">
    <location>
        <begin position="337"/>
        <end position="390"/>
    </location>
</feature>
<organism evidence="6 7">
    <name type="scientific">Chitinimonas lacunae</name>
    <dbReference type="NCBI Taxonomy" id="1963018"/>
    <lineage>
        <taxon>Bacteria</taxon>
        <taxon>Pseudomonadati</taxon>
        <taxon>Pseudomonadota</taxon>
        <taxon>Betaproteobacteria</taxon>
        <taxon>Neisseriales</taxon>
        <taxon>Chitinibacteraceae</taxon>
        <taxon>Chitinimonas</taxon>
    </lineage>
</organism>
<evidence type="ECO:0000256" key="2">
    <source>
        <dbReference type="SAM" id="Coils"/>
    </source>
</evidence>
<feature type="coiled-coil region" evidence="2">
    <location>
        <begin position="113"/>
        <end position="150"/>
    </location>
</feature>
<evidence type="ECO:0000313" key="6">
    <source>
        <dbReference type="EMBL" id="MFC4157852.1"/>
    </source>
</evidence>